<dbReference type="InterPro" id="IPR037772">
    <property type="entry name" value="C2_Freud"/>
</dbReference>
<protein>
    <submittedName>
        <fullName evidence="1">Uncharacterized protein</fullName>
    </submittedName>
</protein>
<feature type="non-terminal residue" evidence="1">
    <location>
        <position position="1"/>
    </location>
</feature>
<proteinExistence type="predicted"/>
<dbReference type="OMA" id="ESNCEMR"/>
<dbReference type="CDD" id="cd08690">
    <property type="entry name" value="C2_Freud-1"/>
    <property type="match status" value="1"/>
</dbReference>
<dbReference type="InterPro" id="IPR035892">
    <property type="entry name" value="C2_domain_sf"/>
</dbReference>
<evidence type="ECO:0000313" key="1">
    <source>
        <dbReference type="EMBL" id="ENN73377.1"/>
    </source>
</evidence>
<dbReference type="InterPro" id="IPR039725">
    <property type="entry name" value="CC2D1A/B"/>
</dbReference>
<dbReference type="Pfam" id="PF00168">
    <property type="entry name" value="C2"/>
    <property type="match status" value="1"/>
</dbReference>
<dbReference type="InterPro" id="IPR000008">
    <property type="entry name" value="C2_dom"/>
</dbReference>
<dbReference type="Gene3D" id="2.60.40.150">
    <property type="entry name" value="C2 domain"/>
    <property type="match status" value="1"/>
</dbReference>
<dbReference type="GO" id="GO:0001227">
    <property type="term" value="F:DNA-binding transcription repressor activity, RNA polymerase II-specific"/>
    <property type="evidence" value="ECO:0007669"/>
    <property type="project" value="InterPro"/>
</dbReference>
<dbReference type="PANTHER" id="PTHR13076">
    <property type="entry name" value="COILED-COIL AND C2 DOMAIN-CONTAINING PROTEIN 1-LIKE"/>
    <property type="match status" value="1"/>
</dbReference>
<dbReference type="EMBL" id="KB741166">
    <property type="protein sequence ID" value="ENN73377.1"/>
    <property type="molecule type" value="Genomic_DNA"/>
</dbReference>
<sequence>MADECTETADSDSDLLSRLETQLTKQMKMCLSTRDHHKALGDVAGMNRFERLALNVTKDLDVVRVAKRTGRAPPKFHYETKEFSIVKSFTELTDNELELLIVRGINYRSNNPKDIDTYVKFEFPFPQDAPHSSWTSTVKDTNNPEYNQTFIVPIQRSSRQCQRVFKRHGIKFEVYSKGGLFRSDSLLGSVNLKLQPLETVCELHDSFELMDGRRKTGGKLEVRLRLRSPIVTQQVEQIQEKWLIVDQ</sequence>
<dbReference type="PANTHER" id="PTHR13076:SF9">
    <property type="entry name" value="COILED-COIL AND C2 DOMAIN-CONTAINING PROTEIN 1-LIKE"/>
    <property type="match status" value="1"/>
</dbReference>
<gene>
    <name evidence="1" type="ORF">YQE_10004</name>
</gene>
<dbReference type="OrthoDB" id="19996at2759"/>
<organism evidence="1">
    <name type="scientific">Dendroctonus ponderosae</name>
    <name type="common">Mountain pine beetle</name>
    <dbReference type="NCBI Taxonomy" id="77166"/>
    <lineage>
        <taxon>Eukaryota</taxon>
        <taxon>Metazoa</taxon>
        <taxon>Ecdysozoa</taxon>
        <taxon>Arthropoda</taxon>
        <taxon>Hexapoda</taxon>
        <taxon>Insecta</taxon>
        <taxon>Pterygota</taxon>
        <taxon>Neoptera</taxon>
        <taxon>Endopterygota</taxon>
        <taxon>Coleoptera</taxon>
        <taxon>Polyphaga</taxon>
        <taxon>Cucujiformia</taxon>
        <taxon>Curculionidae</taxon>
        <taxon>Scolytinae</taxon>
        <taxon>Dendroctonus</taxon>
    </lineage>
</organism>
<dbReference type="SUPFAM" id="SSF49562">
    <property type="entry name" value="C2 domain (Calcium/lipid-binding domain, CaLB)"/>
    <property type="match status" value="1"/>
</dbReference>
<dbReference type="SMART" id="SM00239">
    <property type="entry name" value="C2"/>
    <property type="match status" value="1"/>
</dbReference>
<reference evidence="1" key="1">
    <citation type="journal article" date="2013" name="Genome Biol.">
        <title>Draft genome of the mountain pine beetle, Dendroctonus ponderosae Hopkins, a major forest pest.</title>
        <authorList>
            <person name="Keeling C.I."/>
            <person name="Yuen M.M."/>
            <person name="Liao N.Y."/>
            <person name="Docking T.R."/>
            <person name="Chan S.K."/>
            <person name="Taylor G.A."/>
            <person name="Palmquist D.L."/>
            <person name="Jackman S.D."/>
            <person name="Nguyen A."/>
            <person name="Li M."/>
            <person name="Henderson H."/>
            <person name="Janes J.K."/>
            <person name="Zhao Y."/>
            <person name="Pandoh P."/>
            <person name="Moore R."/>
            <person name="Sperling F.A."/>
            <person name="Huber D.P."/>
            <person name="Birol I."/>
            <person name="Jones S.J."/>
            <person name="Bohlmann J."/>
        </authorList>
    </citation>
    <scope>NUCLEOTIDE SEQUENCE</scope>
</reference>
<dbReference type="HOGENOM" id="CLU_103793_0_0_1"/>
<dbReference type="AlphaFoldDB" id="N6U459"/>
<accession>N6U459</accession>
<name>N6U459_DENPD</name>
<dbReference type="PROSITE" id="PS50004">
    <property type="entry name" value="C2"/>
    <property type="match status" value="1"/>
</dbReference>